<keyword evidence="2" id="KW-1185">Reference proteome</keyword>
<gene>
    <name evidence="1" type="ORF">FM114_02865</name>
</gene>
<organism evidence="1 2">
    <name type="scientific">Luteococcus japonicus LSP_Lj1</name>
    <dbReference type="NCBI Taxonomy" id="1255658"/>
    <lineage>
        <taxon>Bacteria</taxon>
        <taxon>Bacillati</taxon>
        <taxon>Actinomycetota</taxon>
        <taxon>Actinomycetes</taxon>
        <taxon>Propionibacteriales</taxon>
        <taxon>Propionibacteriaceae</taxon>
        <taxon>Luteococcus</taxon>
    </lineage>
</organism>
<accession>A0A1R4INW2</accession>
<evidence type="ECO:0000313" key="2">
    <source>
        <dbReference type="Proteomes" id="UP000188342"/>
    </source>
</evidence>
<dbReference type="AlphaFoldDB" id="A0A1R4INW2"/>
<proteinExistence type="predicted"/>
<dbReference type="Proteomes" id="UP000188342">
    <property type="component" value="Unassembled WGS sequence"/>
</dbReference>
<dbReference type="RefSeq" id="WP_094763690.1">
    <property type="nucleotide sequence ID" value="NZ_FUKQ01000011.1"/>
</dbReference>
<sequence>MTDALHIRVEPHLIQGSGDLLLRVSPELTDELLAALQAGGYEHSLAAEFSSGVVDTLIHVGGVMGGVVGSLKGLEAIIVTIIKRHDGTKVSFEVGGIKASAEGGPLHELEEAVTRLIDKGREVQELSNEDSPKELDD</sequence>
<dbReference type="EMBL" id="FUKQ01000011">
    <property type="protein sequence ID" value="SJN21546.1"/>
    <property type="molecule type" value="Genomic_DNA"/>
</dbReference>
<name>A0A1R4INW2_9ACTN</name>
<evidence type="ECO:0000313" key="1">
    <source>
        <dbReference type="EMBL" id="SJN21546.1"/>
    </source>
</evidence>
<reference evidence="1 2" key="1">
    <citation type="submission" date="2017-02" db="EMBL/GenBank/DDBJ databases">
        <authorList>
            <person name="Peterson S.W."/>
        </authorList>
    </citation>
    <scope>NUCLEOTIDE SEQUENCE [LARGE SCALE GENOMIC DNA]</scope>
    <source>
        <strain evidence="1 2">LSP_Lj1</strain>
    </source>
</reference>
<protein>
    <submittedName>
        <fullName evidence="1">Uncharacterized protein</fullName>
    </submittedName>
</protein>